<keyword evidence="2" id="KW-1185">Reference proteome</keyword>
<gene>
    <name evidence="1" type="ORF">C176_05485</name>
</gene>
<protein>
    <submittedName>
        <fullName evidence="1">Uncharacterized protein</fullName>
    </submittedName>
</protein>
<dbReference type="Pfam" id="PF25753">
    <property type="entry name" value="SF0329"/>
    <property type="match status" value="1"/>
</dbReference>
<dbReference type="InterPro" id="IPR057955">
    <property type="entry name" value="SF0329-like"/>
</dbReference>
<sequence length="186" mass="22058">MQFSKIKKRYESFLCKKLQGRVKIYATTYRKAHDNPASVWLTLDKQKILNADDLSFIVPRNILYAQLKEQHMLKPIPYNRDFNVMLGFPERRALVDAYNLAEETLMERGNFESFYLYEAIMYYMQLSIEESLLSENVLIQAFAMFDYRLGKRRLQNLNMTGVHPTIQQFYQIRCEAESIINKTKKG</sequence>
<comment type="caution">
    <text evidence="1">The sequence shown here is derived from an EMBL/GenBank/DDBJ whole genome shotgun (WGS) entry which is preliminary data.</text>
</comment>
<dbReference type="RefSeq" id="WP_038181025.1">
    <property type="nucleotide sequence ID" value="NZ_ASQA01000012.1"/>
</dbReference>
<proteinExistence type="predicted"/>
<name>W4F2B7_9BACL</name>
<accession>W4F2B7</accession>
<organism evidence="1 2">
    <name type="scientific">Viridibacillus arenosi FSL R5-213</name>
    <dbReference type="NCBI Taxonomy" id="1227360"/>
    <lineage>
        <taxon>Bacteria</taxon>
        <taxon>Bacillati</taxon>
        <taxon>Bacillota</taxon>
        <taxon>Bacilli</taxon>
        <taxon>Bacillales</taxon>
        <taxon>Caryophanaceae</taxon>
        <taxon>Viridibacillus</taxon>
    </lineage>
</organism>
<dbReference type="EMBL" id="ASQA01000012">
    <property type="protein sequence ID" value="ETT86920.1"/>
    <property type="molecule type" value="Genomic_DNA"/>
</dbReference>
<dbReference type="AlphaFoldDB" id="W4F2B7"/>
<reference evidence="1 2" key="1">
    <citation type="journal article" date="2014" name="BMC Genomics">
        <title>Genomic comparison of sporeforming bacilli isolated from milk.</title>
        <authorList>
            <person name="Moreno Switt A.I."/>
            <person name="Andrus A.D."/>
            <person name="Ranieri M.L."/>
            <person name="Orsi R.H."/>
            <person name="Ivy R."/>
            <person name="den Bakker H.C."/>
            <person name="Martin N.H."/>
            <person name="Wiedmann M."/>
            <person name="Boor K.J."/>
        </authorList>
    </citation>
    <scope>NUCLEOTIDE SEQUENCE [LARGE SCALE GENOMIC DNA]</scope>
    <source>
        <strain evidence="1 2">FSL R5-213</strain>
    </source>
</reference>
<evidence type="ECO:0000313" key="2">
    <source>
        <dbReference type="Proteomes" id="UP000019062"/>
    </source>
</evidence>
<dbReference type="eggNOG" id="ENOG502ZAJN">
    <property type="taxonomic scope" value="Bacteria"/>
</dbReference>
<evidence type="ECO:0000313" key="1">
    <source>
        <dbReference type="EMBL" id="ETT86920.1"/>
    </source>
</evidence>
<dbReference type="Proteomes" id="UP000019062">
    <property type="component" value="Unassembled WGS sequence"/>
</dbReference>